<feature type="compositionally biased region" description="Low complexity" evidence="1">
    <location>
        <begin position="233"/>
        <end position="256"/>
    </location>
</feature>
<sequence>MTNMRKVSLSLLTMTLLAGYMATASAAPANPLVRPAALAAKVQSAQGQPAGNAFGMPPPPPALGQGAVGNGQPDANQEKTEKAASNVQTQLSKYAVVAISGDTAILRALPGVTPAMSGDSNSAQSNNGMIQPVMPQPVATGTPTPATQQTNGTILPSLIVKNKQRMLVQDVEVMPEVRNGQVSLRAVESNRTVFYGRVDGMSLRNPSKGMKVEAADMAYVQRNYPEVGGTGSSNGSTSTNNATGMNNTGAALGLGH</sequence>
<protein>
    <submittedName>
        <fullName evidence="3">Uncharacterized protein</fullName>
    </submittedName>
</protein>
<feature type="signal peptide" evidence="2">
    <location>
        <begin position="1"/>
        <end position="26"/>
    </location>
</feature>
<evidence type="ECO:0000313" key="4">
    <source>
        <dbReference type="Proteomes" id="UP000245081"/>
    </source>
</evidence>
<dbReference type="Proteomes" id="UP000245081">
    <property type="component" value="Unassembled WGS sequence"/>
</dbReference>
<organism evidence="3 4">
    <name type="scientific">Novimethylophilus kurashikiensis</name>
    <dbReference type="NCBI Taxonomy" id="1825523"/>
    <lineage>
        <taxon>Bacteria</taxon>
        <taxon>Pseudomonadati</taxon>
        <taxon>Pseudomonadota</taxon>
        <taxon>Betaproteobacteria</taxon>
        <taxon>Nitrosomonadales</taxon>
        <taxon>Methylophilaceae</taxon>
        <taxon>Novimethylophilus</taxon>
    </lineage>
</organism>
<proteinExistence type="predicted"/>
<comment type="caution">
    <text evidence="3">The sequence shown here is derived from an EMBL/GenBank/DDBJ whole genome shotgun (WGS) entry which is preliminary data.</text>
</comment>
<keyword evidence="2" id="KW-0732">Signal</keyword>
<dbReference type="AlphaFoldDB" id="A0A2R5FAM9"/>
<accession>A0A2R5FAM9</accession>
<dbReference type="EMBL" id="BDOQ01000008">
    <property type="protein sequence ID" value="GBG14608.1"/>
    <property type="molecule type" value="Genomic_DNA"/>
</dbReference>
<evidence type="ECO:0000256" key="2">
    <source>
        <dbReference type="SAM" id="SignalP"/>
    </source>
</evidence>
<keyword evidence="4" id="KW-1185">Reference proteome</keyword>
<name>A0A2R5FAM9_9PROT</name>
<feature type="region of interest" description="Disordered" evidence="1">
    <location>
        <begin position="226"/>
        <end position="256"/>
    </location>
</feature>
<evidence type="ECO:0000313" key="3">
    <source>
        <dbReference type="EMBL" id="GBG14608.1"/>
    </source>
</evidence>
<feature type="chain" id="PRO_5015314747" evidence="2">
    <location>
        <begin position="27"/>
        <end position="256"/>
    </location>
</feature>
<gene>
    <name evidence="3" type="ORF">NMK_2207</name>
</gene>
<evidence type="ECO:0000256" key="1">
    <source>
        <dbReference type="SAM" id="MobiDB-lite"/>
    </source>
</evidence>
<reference evidence="3 4" key="1">
    <citation type="journal article" date="2018" name="Environ. Microbiol.">
        <title>Isolation and genomic characterization of Novimethylophilus kurashikiensis gen. nov. sp. nov., a new lanthanide-dependent methylotrophic species of Methylophilaceae.</title>
        <authorList>
            <person name="Lv H."/>
            <person name="Sahin N."/>
            <person name="Tani A."/>
        </authorList>
    </citation>
    <scope>NUCLEOTIDE SEQUENCE [LARGE SCALE GENOMIC DNA]</scope>
    <source>
        <strain evidence="3 4">La2-4</strain>
    </source>
</reference>
<feature type="region of interest" description="Disordered" evidence="1">
    <location>
        <begin position="48"/>
        <end position="81"/>
    </location>
</feature>